<dbReference type="Gene3D" id="1.20.120.450">
    <property type="entry name" value="dinb family like domain"/>
    <property type="match status" value="1"/>
</dbReference>
<dbReference type="Proteomes" id="UP000215137">
    <property type="component" value="Chromosome"/>
</dbReference>
<evidence type="ECO:0000259" key="1">
    <source>
        <dbReference type="Pfam" id="PF12867"/>
    </source>
</evidence>
<name>A0A248TGV5_9BACI</name>
<gene>
    <name evidence="2" type="ORF">CKF48_08405</name>
</gene>
<reference evidence="2 3" key="1">
    <citation type="submission" date="2017-08" db="EMBL/GenBank/DDBJ databases">
        <title>Complete Genome Sequence of Bacillus kochii Oregon-R-modENCODE STRAIN BDGP4, isolated from Drosophila melanogaster gut.</title>
        <authorList>
            <person name="Wan K.H."/>
            <person name="Yu C."/>
            <person name="Park S."/>
            <person name="Hammonds A.S."/>
            <person name="Booth B.W."/>
            <person name="Celniker S.E."/>
        </authorList>
    </citation>
    <scope>NUCLEOTIDE SEQUENCE [LARGE SCALE GENOMIC DNA]</scope>
    <source>
        <strain evidence="2 3">BDGP4</strain>
    </source>
</reference>
<organism evidence="2 3">
    <name type="scientific">Cytobacillus kochii</name>
    <dbReference type="NCBI Taxonomy" id="859143"/>
    <lineage>
        <taxon>Bacteria</taxon>
        <taxon>Bacillati</taxon>
        <taxon>Bacillota</taxon>
        <taxon>Bacilli</taxon>
        <taxon>Bacillales</taxon>
        <taxon>Bacillaceae</taxon>
        <taxon>Cytobacillus</taxon>
    </lineage>
</organism>
<evidence type="ECO:0000313" key="3">
    <source>
        <dbReference type="Proteomes" id="UP000215137"/>
    </source>
</evidence>
<dbReference type="Pfam" id="PF12867">
    <property type="entry name" value="DinB_2"/>
    <property type="match status" value="1"/>
</dbReference>
<dbReference type="EMBL" id="CP022983">
    <property type="protein sequence ID" value="ASV67342.1"/>
    <property type="molecule type" value="Genomic_DNA"/>
</dbReference>
<evidence type="ECO:0000313" key="2">
    <source>
        <dbReference type="EMBL" id="ASV67342.1"/>
    </source>
</evidence>
<dbReference type="InterPro" id="IPR024775">
    <property type="entry name" value="DinB-like"/>
</dbReference>
<feature type="domain" description="DinB-like" evidence="1">
    <location>
        <begin position="19"/>
        <end position="156"/>
    </location>
</feature>
<dbReference type="SUPFAM" id="SSF109854">
    <property type="entry name" value="DinB/YfiT-like putative metalloenzymes"/>
    <property type="match status" value="1"/>
</dbReference>
<dbReference type="RefSeq" id="WP_095370916.1">
    <property type="nucleotide sequence ID" value="NZ_CP022983.1"/>
</dbReference>
<dbReference type="KEGG" id="bko:CKF48_08405"/>
<dbReference type="AlphaFoldDB" id="A0A248TGV5"/>
<protein>
    <recommendedName>
        <fullName evidence="1">DinB-like domain-containing protein</fullName>
    </recommendedName>
</protein>
<keyword evidence="3" id="KW-1185">Reference proteome</keyword>
<proteinExistence type="predicted"/>
<dbReference type="OrthoDB" id="2374795at2"/>
<dbReference type="InterPro" id="IPR034660">
    <property type="entry name" value="DinB/YfiT-like"/>
</dbReference>
<accession>A0A248TGV5</accession>
<sequence length="165" mass="18640">MSETKTIQQSIESIQTSLNQIIETVSGLSEETIRWNPSKEEWSIMQVITHLNEALPYWLGEIDTVVKAPGSQWGRGLQDPARLAAVENTEHQSVEDELKKLSQIKQDVQTKLSVLSADTLAQESPHRNFAKFGNKSVFFIADHFIDEHAAGHYNQIQRNLSKLAK</sequence>